<accession>A0ABS2N6T7</accession>
<evidence type="ECO:0000313" key="11">
    <source>
        <dbReference type="Proteomes" id="UP001646157"/>
    </source>
</evidence>
<evidence type="ECO:0000256" key="9">
    <source>
        <dbReference type="SAM" id="Phobius"/>
    </source>
</evidence>
<keyword evidence="3" id="KW-1003">Cell membrane</keyword>
<dbReference type="Pfam" id="PF04143">
    <property type="entry name" value="Sulf_transp"/>
    <property type="match status" value="2"/>
</dbReference>
<evidence type="ECO:0000256" key="8">
    <source>
        <dbReference type="ARBA" id="ARBA00035655"/>
    </source>
</evidence>
<organism evidence="10 11">
    <name type="scientific">Rossellomorea pakistanensis</name>
    <dbReference type="NCBI Taxonomy" id="992288"/>
    <lineage>
        <taxon>Bacteria</taxon>
        <taxon>Bacillati</taxon>
        <taxon>Bacillota</taxon>
        <taxon>Bacilli</taxon>
        <taxon>Bacillales</taxon>
        <taxon>Bacillaceae</taxon>
        <taxon>Rossellomorea</taxon>
    </lineage>
</organism>
<dbReference type="PANTHER" id="PTHR30574:SF1">
    <property type="entry name" value="SULPHUR TRANSPORT DOMAIN-CONTAINING PROTEIN"/>
    <property type="match status" value="1"/>
</dbReference>
<comment type="caution">
    <text evidence="10">The sequence shown here is derived from an EMBL/GenBank/DDBJ whole genome shotgun (WGS) entry which is preliminary data.</text>
</comment>
<feature type="transmembrane region" description="Helical" evidence="9">
    <location>
        <begin position="149"/>
        <end position="169"/>
    </location>
</feature>
<evidence type="ECO:0000256" key="3">
    <source>
        <dbReference type="ARBA" id="ARBA00022475"/>
    </source>
</evidence>
<evidence type="ECO:0000256" key="6">
    <source>
        <dbReference type="ARBA" id="ARBA00022989"/>
    </source>
</evidence>
<feature type="transmembrane region" description="Helical" evidence="9">
    <location>
        <begin position="36"/>
        <end position="62"/>
    </location>
</feature>
<keyword evidence="6 9" id="KW-1133">Transmembrane helix</keyword>
<feature type="transmembrane region" description="Helical" evidence="9">
    <location>
        <begin position="209"/>
        <end position="230"/>
    </location>
</feature>
<dbReference type="EMBL" id="JAFBDZ010000001">
    <property type="protein sequence ID" value="MBM7583539.1"/>
    <property type="molecule type" value="Genomic_DNA"/>
</dbReference>
<gene>
    <name evidence="10" type="ORF">JOC86_000076</name>
</gene>
<comment type="subcellular location">
    <subcellularLocation>
        <location evidence="1">Cell inner membrane</location>
        <topology evidence="1">Multi-pass membrane protein</topology>
    </subcellularLocation>
</comment>
<evidence type="ECO:0000256" key="7">
    <source>
        <dbReference type="ARBA" id="ARBA00023136"/>
    </source>
</evidence>
<evidence type="ECO:0000313" key="10">
    <source>
        <dbReference type="EMBL" id="MBM7583539.1"/>
    </source>
</evidence>
<keyword evidence="7 9" id="KW-0472">Membrane</keyword>
<proteinExistence type="inferred from homology"/>
<evidence type="ECO:0000256" key="1">
    <source>
        <dbReference type="ARBA" id="ARBA00004429"/>
    </source>
</evidence>
<keyword evidence="2" id="KW-0813">Transport</keyword>
<feature type="transmembrane region" description="Helical" evidence="9">
    <location>
        <begin position="83"/>
        <end position="104"/>
    </location>
</feature>
<feature type="transmembrane region" description="Helical" evidence="9">
    <location>
        <begin position="110"/>
        <end position="129"/>
    </location>
</feature>
<evidence type="ECO:0000256" key="2">
    <source>
        <dbReference type="ARBA" id="ARBA00022448"/>
    </source>
</evidence>
<sequence length="286" mass="30864">MLQGFIGGVLAGFGARLAMGCNLGSFFSAVPQFSLHGWIFMLGMFPGTYLGTKIALHPLVMGKRKSRSRARNRSNKGQIPTRVQTVLGVIVGTAIVLATVYYFSVGQSKLAFALLFGAAFGVCIQRGRICFTSAFRELWITKQGALGRALALGMVVSTIGFAILMSLGVEARAEAASIGVFLGAIIFGIGIVLAGGCETGWMYRSMEGYVQLWFAGIGTVVGATFLAWSWEGLGLYQFLVKPFPAINLVNSWGWTGAIFGTVGLLLAWYLLITWWESRDSLKKLTK</sequence>
<evidence type="ECO:0000256" key="4">
    <source>
        <dbReference type="ARBA" id="ARBA00022519"/>
    </source>
</evidence>
<reference evidence="10 11" key="1">
    <citation type="submission" date="2021-01" db="EMBL/GenBank/DDBJ databases">
        <title>Genomic Encyclopedia of Type Strains, Phase IV (KMG-IV): sequencing the most valuable type-strain genomes for metagenomic binning, comparative biology and taxonomic classification.</title>
        <authorList>
            <person name="Goeker M."/>
        </authorList>
    </citation>
    <scope>NUCLEOTIDE SEQUENCE [LARGE SCALE GENOMIC DNA]</scope>
    <source>
        <strain evidence="10 11">DSM 24834</strain>
    </source>
</reference>
<name>A0ABS2N6T7_9BACI</name>
<feature type="transmembrane region" description="Helical" evidence="9">
    <location>
        <begin position="175"/>
        <end position="197"/>
    </location>
</feature>
<dbReference type="InterPro" id="IPR007272">
    <property type="entry name" value="Sulf_transp_TsuA/YedE"/>
</dbReference>
<comment type="similarity">
    <text evidence="8">Belongs to the TsuA/YedE (TC 9.B.102) family.</text>
</comment>
<protein>
    <submittedName>
        <fullName evidence="10">Membrane protein YedE/YeeE</fullName>
    </submittedName>
</protein>
<dbReference type="Proteomes" id="UP001646157">
    <property type="component" value="Unassembled WGS sequence"/>
</dbReference>
<keyword evidence="4" id="KW-0997">Cell inner membrane</keyword>
<dbReference type="PANTHER" id="PTHR30574">
    <property type="entry name" value="INNER MEMBRANE PROTEIN YEDE"/>
    <property type="match status" value="1"/>
</dbReference>
<keyword evidence="11" id="KW-1185">Reference proteome</keyword>
<evidence type="ECO:0000256" key="5">
    <source>
        <dbReference type="ARBA" id="ARBA00022692"/>
    </source>
</evidence>
<keyword evidence="5 9" id="KW-0812">Transmembrane</keyword>
<feature type="transmembrane region" description="Helical" evidence="9">
    <location>
        <begin position="252"/>
        <end position="275"/>
    </location>
</feature>